<proteinExistence type="predicted"/>
<evidence type="ECO:0000313" key="1">
    <source>
        <dbReference type="EMBL" id="KRN59220.1"/>
    </source>
</evidence>
<dbReference type="Proteomes" id="UP000050934">
    <property type="component" value="Unassembled WGS sequence"/>
</dbReference>
<accession>A0A0R2IBA1</accession>
<dbReference type="PATRIC" id="fig|396268.3.peg.261"/>
<organism evidence="1 2">
    <name type="scientific">Limosilactobacillus secaliphilus</name>
    <dbReference type="NCBI Taxonomy" id="396268"/>
    <lineage>
        <taxon>Bacteria</taxon>
        <taxon>Bacillati</taxon>
        <taxon>Bacillota</taxon>
        <taxon>Bacilli</taxon>
        <taxon>Lactobacillales</taxon>
        <taxon>Lactobacillaceae</taxon>
        <taxon>Limosilactobacillus</taxon>
    </lineage>
</organism>
<reference evidence="1 2" key="1">
    <citation type="journal article" date="2015" name="Genome Announc.">
        <title>Expanding the biotechnology potential of lactobacilli through comparative genomics of 213 strains and associated genera.</title>
        <authorList>
            <person name="Sun Z."/>
            <person name="Harris H.M."/>
            <person name="McCann A."/>
            <person name="Guo C."/>
            <person name="Argimon S."/>
            <person name="Zhang W."/>
            <person name="Yang X."/>
            <person name="Jeffery I.B."/>
            <person name="Cooney J.C."/>
            <person name="Kagawa T.F."/>
            <person name="Liu W."/>
            <person name="Song Y."/>
            <person name="Salvetti E."/>
            <person name="Wrobel A."/>
            <person name="Rasinkangas P."/>
            <person name="Parkhill J."/>
            <person name="Rea M.C."/>
            <person name="O'Sullivan O."/>
            <person name="Ritari J."/>
            <person name="Douillard F.P."/>
            <person name="Paul Ross R."/>
            <person name="Yang R."/>
            <person name="Briner A.E."/>
            <person name="Felis G.E."/>
            <person name="de Vos W.M."/>
            <person name="Barrangou R."/>
            <person name="Klaenhammer T.R."/>
            <person name="Caufield P.W."/>
            <person name="Cui Y."/>
            <person name="Zhang H."/>
            <person name="O'Toole P.W."/>
        </authorList>
    </citation>
    <scope>NUCLEOTIDE SEQUENCE [LARGE SCALE GENOMIC DNA]</scope>
    <source>
        <strain evidence="1 2">DSM 17896</strain>
    </source>
</reference>
<dbReference type="STRING" id="396268.IV45_GL000259"/>
<protein>
    <submittedName>
        <fullName evidence="1">Abi family protein</fullName>
    </submittedName>
</protein>
<dbReference type="OrthoDB" id="5363652at2"/>
<dbReference type="InterPro" id="IPR011664">
    <property type="entry name" value="Abi_system_AbiD/AbiF-like"/>
</dbReference>
<gene>
    <name evidence="1" type="ORF">IV45_GL000259</name>
</gene>
<sequence>MTNKRNSKPFKTLNKQLSILRDRGLNDARNKAKRSLEQIGYYSLINGYKWMFLARDSNGHPIHPEVFKKDTTFEEIKSLYDFDFDLRSILYRALLKYENMLGAEIAYRFSEKYPEEHSYLAMDNFSRDPDKVSSVVGTISSLSSTIQAYSSRKGDNAIKHYVNSHGYVPLWVLVNFLTFGELNYLYANCTPDVQNIIAKDFHHTKLVSYTYKGCKASITPDVIKGINQMVNIFRNAVAHSEITYSKVVFKTPHLREIKTAAGMNNVMMNSQAGIFELIIAMKAVLPKKNYKRLVKDLESLLADYKPEFTAVNYLTLLQDMHLPDNYEQIL</sequence>
<dbReference type="AlphaFoldDB" id="A0A0R2IBA1"/>
<name>A0A0R2IBA1_9LACO</name>
<dbReference type="EMBL" id="JQBW01000006">
    <property type="protein sequence ID" value="KRN59220.1"/>
    <property type="molecule type" value="Genomic_DNA"/>
</dbReference>
<keyword evidence="2" id="KW-1185">Reference proteome</keyword>
<dbReference type="RefSeq" id="WP_057740709.1">
    <property type="nucleotide sequence ID" value="NZ_JQBW01000006.1"/>
</dbReference>
<comment type="caution">
    <text evidence="1">The sequence shown here is derived from an EMBL/GenBank/DDBJ whole genome shotgun (WGS) entry which is preliminary data.</text>
</comment>
<evidence type="ECO:0000313" key="2">
    <source>
        <dbReference type="Proteomes" id="UP000050934"/>
    </source>
</evidence>
<dbReference type="Pfam" id="PF07751">
    <property type="entry name" value="Abi_2"/>
    <property type="match status" value="1"/>
</dbReference>